<proteinExistence type="predicted"/>
<organism evidence="5 6">
    <name type="scientific">Gracilariopsis chorda</name>
    <dbReference type="NCBI Taxonomy" id="448386"/>
    <lineage>
        <taxon>Eukaryota</taxon>
        <taxon>Rhodophyta</taxon>
        <taxon>Florideophyceae</taxon>
        <taxon>Rhodymeniophycidae</taxon>
        <taxon>Gracilariales</taxon>
        <taxon>Gracilariaceae</taxon>
        <taxon>Gracilariopsis</taxon>
    </lineage>
</organism>
<dbReference type="OrthoDB" id="7668193at2759"/>
<dbReference type="PRINTS" id="PR00320">
    <property type="entry name" value="GPROTEINBRPT"/>
</dbReference>
<dbReference type="Proteomes" id="UP000247409">
    <property type="component" value="Unassembled WGS sequence"/>
</dbReference>
<dbReference type="STRING" id="448386.A0A2V3IYT8"/>
<dbReference type="InterPro" id="IPR015943">
    <property type="entry name" value="WD40/YVTN_repeat-like_dom_sf"/>
</dbReference>
<feature type="repeat" description="WD" evidence="3">
    <location>
        <begin position="79"/>
        <end position="123"/>
    </location>
</feature>
<protein>
    <submittedName>
        <fullName evidence="5">Protein DECREASED SIZE EXCLUSION LIMIT 1</fullName>
    </submittedName>
</protein>
<feature type="repeat" description="WD" evidence="3">
    <location>
        <begin position="266"/>
        <end position="288"/>
    </location>
</feature>
<name>A0A2V3IYT8_9FLOR</name>
<dbReference type="SUPFAM" id="SSF50978">
    <property type="entry name" value="WD40 repeat-like"/>
    <property type="match status" value="1"/>
</dbReference>
<dbReference type="EMBL" id="NBIV01000026">
    <property type="protein sequence ID" value="PXF47308.1"/>
    <property type="molecule type" value="Genomic_DNA"/>
</dbReference>
<keyword evidence="2" id="KW-0677">Repeat</keyword>
<accession>A0A2V3IYT8</accession>
<dbReference type="Pfam" id="PF00400">
    <property type="entry name" value="WD40"/>
    <property type="match status" value="3"/>
</dbReference>
<evidence type="ECO:0000256" key="1">
    <source>
        <dbReference type="ARBA" id="ARBA00022574"/>
    </source>
</evidence>
<keyword evidence="1 3" id="KW-0853">WD repeat</keyword>
<dbReference type="PANTHER" id="PTHR19854:SF1">
    <property type="entry name" value="GUANINE NUCLEOTIDE-BINDING PROTEIN SUBUNIT BETA-LIKE PROTEIN 1"/>
    <property type="match status" value="1"/>
</dbReference>
<dbReference type="InterPro" id="IPR001680">
    <property type="entry name" value="WD40_rpt"/>
</dbReference>
<feature type="repeat" description="WD" evidence="3">
    <location>
        <begin position="342"/>
        <end position="367"/>
    </location>
</feature>
<dbReference type="PANTHER" id="PTHR19854">
    <property type="entry name" value="TRANSDUCIN BETA-LIKE 3"/>
    <property type="match status" value="1"/>
</dbReference>
<comment type="caution">
    <text evidence="5">The sequence shown here is derived from an EMBL/GenBank/DDBJ whole genome shotgun (WGS) entry which is preliminary data.</text>
</comment>
<dbReference type="SMART" id="SM00320">
    <property type="entry name" value="WD40"/>
    <property type="match status" value="5"/>
</dbReference>
<sequence length="416" mass="44769">MQLNSLCDSTTKREQTADDALTPLELEILTLIFQPVSLRYRKVFTQEGAKMASGGEEKATTKKRHNESKRPRPEAKAILRGHVTPVTSVCFHPHEEHAHVLFTGDESGSLRVWDSRFEETLQVFTAPERLGASPVQGVAQHVAHINEVLVQYKNGFVLRLNVEYKKNVSEFDAVYIGGFKTVNAGQRFLQHEDGAVLCDGFCRICYVDANTWVGACGDGDECIIIRDERAAGGGSGVVGRLKLAPTATGEKGGMVMAVCAAGGMDVLGGYEDGSVAVWDLRNRRTARSRVKVGADAVTSVACSPRGRVGVAGGAYDHIAAVADLSGDTIAAVAKGSLRVSGISEVKWRADGKVVASGGWDGVVRIWDGRRRQDALLRRIASLRWHEGSVLSVGYSSDSKLLASGGKDCTVALWEDV</sequence>
<evidence type="ECO:0000256" key="3">
    <source>
        <dbReference type="PROSITE-ProRule" id="PRU00221"/>
    </source>
</evidence>
<gene>
    <name evidence="5" type="ORF">BWQ96_02921</name>
</gene>
<dbReference type="PROSITE" id="PS50082">
    <property type="entry name" value="WD_REPEATS_2"/>
    <property type="match status" value="4"/>
</dbReference>
<keyword evidence="6" id="KW-1185">Reference proteome</keyword>
<dbReference type="PROSITE" id="PS50294">
    <property type="entry name" value="WD_REPEATS_REGION"/>
    <property type="match status" value="3"/>
</dbReference>
<reference evidence="5 6" key="1">
    <citation type="journal article" date="2018" name="Mol. Biol. Evol.">
        <title>Analysis of the draft genome of the red seaweed Gracilariopsis chorda provides insights into genome size evolution in Rhodophyta.</title>
        <authorList>
            <person name="Lee J."/>
            <person name="Yang E.C."/>
            <person name="Graf L."/>
            <person name="Yang J.H."/>
            <person name="Qiu H."/>
            <person name="Zel Zion U."/>
            <person name="Chan C.X."/>
            <person name="Stephens T.G."/>
            <person name="Weber A.P.M."/>
            <person name="Boo G.H."/>
            <person name="Boo S.M."/>
            <person name="Kim K.M."/>
            <person name="Shin Y."/>
            <person name="Jung M."/>
            <person name="Lee S.J."/>
            <person name="Yim H.S."/>
            <person name="Lee J.H."/>
            <person name="Bhattacharya D."/>
            <person name="Yoon H.S."/>
        </authorList>
    </citation>
    <scope>NUCLEOTIDE SEQUENCE [LARGE SCALE GENOMIC DNA]</scope>
    <source>
        <strain evidence="5 6">SKKU-2015</strain>
        <tissue evidence="5">Whole body</tissue>
    </source>
</reference>
<evidence type="ECO:0000313" key="5">
    <source>
        <dbReference type="EMBL" id="PXF47308.1"/>
    </source>
</evidence>
<dbReference type="Gene3D" id="2.130.10.10">
    <property type="entry name" value="YVTN repeat-like/Quinoprotein amine dehydrogenase"/>
    <property type="match status" value="2"/>
</dbReference>
<feature type="repeat" description="WD" evidence="3">
    <location>
        <begin position="382"/>
        <end position="416"/>
    </location>
</feature>
<evidence type="ECO:0000313" key="6">
    <source>
        <dbReference type="Proteomes" id="UP000247409"/>
    </source>
</evidence>
<dbReference type="InterPro" id="IPR036322">
    <property type="entry name" value="WD40_repeat_dom_sf"/>
</dbReference>
<dbReference type="AlphaFoldDB" id="A0A2V3IYT8"/>
<evidence type="ECO:0000256" key="2">
    <source>
        <dbReference type="ARBA" id="ARBA00022737"/>
    </source>
</evidence>
<evidence type="ECO:0000256" key="4">
    <source>
        <dbReference type="SAM" id="MobiDB-lite"/>
    </source>
</evidence>
<feature type="region of interest" description="Disordered" evidence="4">
    <location>
        <begin position="49"/>
        <end position="73"/>
    </location>
</feature>
<dbReference type="InterPro" id="IPR020472">
    <property type="entry name" value="WD40_PAC1"/>
</dbReference>